<feature type="signal peptide" evidence="2">
    <location>
        <begin position="1"/>
        <end position="21"/>
    </location>
</feature>
<reference evidence="4" key="1">
    <citation type="submission" date="2025-05" db="UniProtKB">
        <authorList>
            <consortium name="RefSeq"/>
        </authorList>
    </citation>
    <scope>NUCLEOTIDE SEQUENCE [LARGE SCALE GENOMIC DNA]</scope>
</reference>
<name>A0ABM4BAG4_HYDVU</name>
<dbReference type="Gene3D" id="4.10.70.10">
    <property type="entry name" value="Disintegrin domain"/>
    <property type="match status" value="1"/>
</dbReference>
<evidence type="ECO:0000256" key="2">
    <source>
        <dbReference type="SAM" id="SignalP"/>
    </source>
</evidence>
<reference evidence="5" key="2">
    <citation type="submission" date="2025-08" db="UniProtKB">
        <authorList>
            <consortium name="RefSeq"/>
        </authorList>
    </citation>
    <scope>IDENTIFICATION</scope>
</reference>
<dbReference type="InterPro" id="IPR001762">
    <property type="entry name" value="Disintegrin_dom"/>
</dbReference>
<protein>
    <submittedName>
        <fullName evidence="5">Disintegrin and metalloproteinase domain-containing protein 32-like</fullName>
    </submittedName>
</protein>
<feature type="domain" description="Disintegrin" evidence="3">
    <location>
        <begin position="50"/>
        <end position="106"/>
    </location>
</feature>
<gene>
    <name evidence="5" type="primary">LOC136076464</name>
</gene>
<sequence>MSVKRCIQIWFLLQVSFNALLVNDTEVLYPKRHHGERPQNDLGTLNQTYTKVCGNGNLEKDEQCDCGTLEMCEKNGDNCCEPLDCVFKASAQCSYKNNPDCCLPSCLICDVPSPNAE</sequence>
<comment type="caution">
    <text evidence="1">Lacks conserved residue(s) required for the propagation of feature annotation.</text>
</comment>
<dbReference type="SMART" id="SM00050">
    <property type="entry name" value="DISIN"/>
    <property type="match status" value="1"/>
</dbReference>
<dbReference type="GeneID" id="136076464"/>
<feature type="chain" id="PRO_5045390067" evidence="2">
    <location>
        <begin position="22"/>
        <end position="117"/>
    </location>
</feature>
<organism evidence="4 5">
    <name type="scientific">Hydra vulgaris</name>
    <name type="common">Hydra</name>
    <name type="synonym">Hydra attenuata</name>
    <dbReference type="NCBI Taxonomy" id="6087"/>
    <lineage>
        <taxon>Eukaryota</taxon>
        <taxon>Metazoa</taxon>
        <taxon>Cnidaria</taxon>
        <taxon>Hydrozoa</taxon>
        <taxon>Hydroidolina</taxon>
        <taxon>Anthoathecata</taxon>
        <taxon>Aplanulata</taxon>
        <taxon>Hydridae</taxon>
        <taxon>Hydra</taxon>
    </lineage>
</organism>
<dbReference type="Proteomes" id="UP001652625">
    <property type="component" value="Chromosome 02"/>
</dbReference>
<evidence type="ECO:0000313" key="4">
    <source>
        <dbReference type="Proteomes" id="UP001652625"/>
    </source>
</evidence>
<keyword evidence="2" id="KW-0732">Signal</keyword>
<evidence type="ECO:0000256" key="1">
    <source>
        <dbReference type="PROSITE-ProRule" id="PRU00068"/>
    </source>
</evidence>
<accession>A0ABM4BAG4</accession>
<dbReference type="PROSITE" id="PS50214">
    <property type="entry name" value="DISINTEGRIN_2"/>
    <property type="match status" value="1"/>
</dbReference>
<evidence type="ECO:0000259" key="3">
    <source>
        <dbReference type="PROSITE" id="PS50214"/>
    </source>
</evidence>
<dbReference type="InterPro" id="IPR036436">
    <property type="entry name" value="Disintegrin_dom_sf"/>
</dbReference>
<keyword evidence="4" id="KW-1185">Reference proteome</keyword>
<evidence type="ECO:0000313" key="5">
    <source>
        <dbReference type="RefSeq" id="XP_065645908.1"/>
    </source>
</evidence>
<dbReference type="RefSeq" id="XP_065645908.1">
    <property type="nucleotide sequence ID" value="XM_065789836.1"/>
</dbReference>
<proteinExistence type="predicted"/>